<feature type="transmembrane region" description="Helical" evidence="2">
    <location>
        <begin position="35"/>
        <end position="55"/>
    </location>
</feature>
<keyword evidence="4" id="KW-1185">Reference proteome</keyword>
<evidence type="ECO:0000256" key="1">
    <source>
        <dbReference type="SAM" id="MobiDB-lite"/>
    </source>
</evidence>
<comment type="caution">
    <text evidence="3">The sequence shown here is derived from an EMBL/GenBank/DDBJ whole genome shotgun (WGS) entry which is preliminary data.</text>
</comment>
<dbReference type="Proteomes" id="UP000076154">
    <property type="component" value="Unassembled WGS sequence"/>
</dbReference>
<keyword evidence="2" id="KW-1133">Transmembrane helix</keyword>
<evidence type="ECO:0000313" key="4">
    <source>
        <dbReference type="Proteomes" id="UP000076154"/>
    </source>
</evidence>
<name>A0A369K063_HYPMA</name>
<dbReference type="InParanoid" id="A0A369K063"/>
<organism evidence="3 4">
    <name type="scientific">Hypsizygus marmoreus</name>
    <name type="common">White beech mushroom</name>
    <name type="synonym">Agaricus marmoreus</name>
    <dbReference type="NCBI Taxonomy" id="39966"/>
    <lineage>
        <taxon>Eukaryota</taxon>
        <taxon>Fungi</taxon>
        <taxon>Dikarya</taxon>
        <taxon>Basidiomycota</taxon>
        <taxon>Agaricomycotina</taxon>
        <taxon>Agaricomycetes</taxon>
        <taxon>Agaricomycetidae</taxon>
        <taxon>Agaricales</taxon>
        <taxon>Tricholomatineae</taxon>
        <taxon>Lyophyllaceae</taxon>
        <taxon>Hypsizygus</taxon>
    </lineage>
</organism>
<proteinExistence type="predicted"/>
<evidence type="ECO:0000256" key="2">
    <source>
        <dbReference type="SAM" id="Phobius"/>
    </source>
</evidence>
<sequence length="227" mass="25460">MSTQTYTSLFRANSTLVASTIGHDSIFSPGASPPLILAFLAIGLFAVSMIAIFAWRRIQYARGVGVQEPWAFEGDRWSVDLSDTPKLWDMWTDRTMRQTQRHNADNDASWENITPVAVMAISEKDYVAASDAEAVPRITSFPMQYRRWTPRPRPTALRPTEKADDTQPLPDSNDARRLQVAVAIAMPSQTRRSPPRNRESGAGSDDGDDRLEYCLGLYHCAWTHENG</sequence>
<feature type="region of interest" description="Disordered" evidence="1">
    <location>
        <begin position="149"/>
        <end position="208"/>
    </location>
</feature>
<keyword evidence="2" id="KW-0812">Transmembrane</keyword>
<dbReference type="OrthoDB" id="2972750at2759"/>
<dbReference type="EMBL" id="LUEZ02000013">
    <property type="protein sequence ID" value="RDB28001.1"/>
    <property type="molecule type" value="Genomic_DNA"/>
</dbReference>
<gene>
    <name evidence="3" type="ORF">Hypma_002195</name>
</gene>
<keyword evidence="2" id="KW-0472">Membrane</keyword>
<reference evidence="3" key="1">
    <citation type="submission" date="2018-04" db="EMBL/GenBank/DDBJ databases">
        <title>Whole genome sequencing of Hypsizygus marmoreus.</title>
        <authorList>
            <person name="Choi I.-G."/>
            <person name="Min B."/>
            <person name="Kim J.-G."/>
            <person name="Kim S."/>
            <person name="Oh Y.-L."/>
            <person name="Kong W.-S."/>
            <person name="Park H."/>
            <person name="Jeong J."/>
            <person name="Song E.-S."/>
        </authorList>
    </citation>
    <scope>NUCLEOTIDE SEQUENCE [LARGE SCALE GENOMIC DNA]</scope>
    <source>
        <strain evidence="3">51987-8</strain>
    </source>
</reference>
<accession>A0A369K063</accession>
<dbReference type="AlphaFoldDB" id="A0A369K063"/>
<evidence type="ECO:0000313" key="3">
    <source>
        <dbReference type="EMBL" id="RDB28001.1"/>
    </source>
</evidence>
<protein>
    <submittedName>
        <fullName evidence="3">Uncharacterized protein</fullName>
    </submittedName>
</protein>